<dbReference type="EMBL" id="BK015978">
    <property type="protein sequence ID" value="DAF88129.1"/>
    <property type="molecule type" value="Genomic_DNA"/>
</dbReference>
<organism evidence="2">
    <name type="scientific">Siphoviridae sp. ctub511</name>
    <dbReference type="NCBI Taxonomy" id="2825714"/>
    <lineage>
        <taxon>Viruses</taxon>
        <taxon>Duplodnaviria</taxon>
        <taxon>Heunggongvirae</taxon>
        <taxon>Uroviricota</taxon>
        <taxon>Caudoviricetes</taxon>
    </lineage>
</organism>
<name>A0A8S5U0Z4_9CAUD</name>
<proteinExistence type="predicted"/>
<accession>A0A8S5U0Z4</accession>
<evidence type="ECO:0000313" key="2">
    <source>
        <dbReference type="EMBL" id="DAF88129.1"/>
    </source>
</evidence>
<protein>
    <submittedName>
        <fullName evidence="2">Uncharacterized protein</fullName>
    </submittedName>
</protein>
<evidence type="ECO:0000256" key="1">
    <source>
        <dbReference type="SAM" id="Phobius"/>
    </source>
</evidence>
<sequence>MVIKTFIVGMVLVGITVILTELHRYIVYSEELDREEEDAR</sequence>
<reference evidence="2" key="1">
    <citation type="journal article" date="2021" name="Proc. Natl. Acad. Sci. U.S.A.">
        <title>A Catalog of Tens of Thousands of Viruses from Human Metagenomes Reveals Hidden Associations with Chronic Diseases.</title>
        <authorList>
            <person name="Tisza M.J."/>
            <person name="Buck C.B."/>
        </authorList>
    </citation>
    <scope>NUCLEOTIDE SEQUENCE</scope>
    <source>
        <strain evidence="2">Ctub511</strain>
    </source>
</reference>
<keyword evidence="1" id="KW-1133">Transmembrane helix</keyword>
<keyword evidence="1" id="KW-0472">Membrane</keyword>
<feature type="transmembrane region" description="Helical" evidence="1">
    <location>
        <begin position="6"/>
        <end position="27"/>
    </location>
</feature>
<keyword evidence="1" id="KW-0812">Transmembrane</keyword>